<organism evidence="1 2">
    <name type="scientific">Herpetosiphon gulosus</name>
    <dbReference type="NCBI Taxonomy" id="1973496"/>
    <lineage>
        <taxon>Bacteria</taxon>
        <taxon>Bacillati</taxon>
        <taxon>Chloroflexota</taxon>
        <taxon>Chloroflexia</taxon>
        <taxon>Herpetosiphonales</taxon>
        <taxon>Herpetosiphonaceae</taxon>
        <taxon>Herpetosiphon</taxon>
    </lineage>
</organism>
<evidence type="ECO:0000313" key="1">
    <source>
        <dbReference type="EMBL" id="GAA5528230.1"/>
    </source>
</evidence>
<dbReference type="EMBL" id="BAABRU010000006">
    <property type="protein sequence ID" value="GAA5528230.1"/>
    <property type="molecule type" value="Genomic_DNA"/>
</dbReference>
<dbReference type="Proteomes" id="UP001428290">
    <property type="component" value="Unassembled WGS sequence"/>
</dbReference>
<gene>
    <name evidence="1" type="ORF">Hgul01_02027</name>
</gene>
<dbReference type="RefSeq" id="WP_345721840.1">
    <property type="nucleotide sequence ID" value="NZ_BAABRU010000006.1"/>
</dbReference>
<proteinExistence type="predicted"/>
<name>A0ABP9WYE8_9CHLR</name>
<comment type="caution">
    <text evidence="1">The sequence shown here is derived from an EMBL/GenBank/DDBJ whole genome shotgun (WGS) entry which is preliminary data.</text>
</comment>
<accession>A0ABP9WYE8</accession>
<evidence type="ECO:0000313" key="2">
    <source>
        <dbReference type="Proteomes" id="UP001428290"/>
    </source>
</evidence>
<keyword evidence="2" id="KW-1185">Reference proteome</keyword>
<protein>
    <submittedName>
        <fullName evidence="1">Uncharacterized protein</fullName>
    </submittedName>
</protein>
<reference evidence="1 2" key="1">
    <citation type="submission" date="2024-02" db="EMBL/GenBank/DDBJ databases">
        <title>Herpetosiphon gulosus NBRC 112829.</title>
        <authorList>
            <person name="Ichikawa N."/>
            <person name="Katano-Makiyama Y."/>
            <person name="Hidaka K."/>
        </authorList>
    </citation>
    <scope>NUCLEOTIDE SEQUENCE [LARGE SCALE GENOMIC DNA]</scope>
    <source>
        <strain evidence="1 2">NBRC 112829</strain>
    </source>
</reference>
<sequence length="95" mass="10574">MAEPSVQLSAADLELSAADLIDELFHVIRDVATASQGIHYALYSSLRNNPLSADQEMLFSLLNSYDRKLAAYAAFVDQWRRAQISTKSELDQAPE</sequence>